<feature type="transmembrane region" description="Helical" evidence="8">
    <location>
        <begin position="185"/>
        <end position="204"/>
    </location>
</feature>
<dbReference type="PANTHER" id="PTHR47019">
    <property type="entry name" value="LIPID II FLIPPASE MURJ"/>
    <property type="match status" value="1"/>
</dbReference>
<evidence type="ECO:0000256" key="6">
    <source>
        <dbReference type="ARBA" id="ARBA00022989"/>
    </source>
</evidence>
<keyword evidence="7 8" id="KW-0472">Membrane</keyword>
<evidence type="ECO:0000256" key="8">
    <source>
        <dbReference type="SAM" id="Phobius"/>
    </source>
</evidence>
<sequence>MHGTTAPPPERTPTEPREGRPLARAFGVTAALSLAASLLGLVRDLLLARYFGAGRGTDAFLVAWSVPETAAPLLIDSAMPLLMMPAFSAALAARRTSAAGDAAVETSDPVRTLVAATLPRLCLMLAAVSAATAWGAPHLVALLAPGLPDPALAVTCTRLTSLTVVTFGISGYLASGLRAHQHFTIPATVYIAYNLGIVGVTALGHNSLGVRATALGVAVGGVLMVAAVLPAFSRHCCRLKSSLGLPRPGGTPAAVTILGLQVLLPVVVFALTRQCQVYIERALASSLAPGTISHLNYAEKVAQMPMALAVMISTVSLPVVALAMAKGDTEHARERTEKDLRIVAAIALAATAFLVACAPQVVTLLFQRGAFTAADTAACATVMRVYCLGLLGQALVGAVARPFFSVRPVVRVLDDGGGTAAAGTDRGGWFPTAAMTAGLAATVAVSILAVPAFGASGLAAGNAAGITLTSGLLLSRLKHRGIPVRMPRILSALGRLTAAAACAAGTSACAVAAVGPDPLAAVLIGAAVTPLVFGGSAWLLGVRVAAGSA</sequence>
<feature type="transmembrane region" description="Helical" evidence="8">
    <location>
        <begin position="121"/>
        <end position="144"/>
    </location>
</feature>
<evidence type="ECO:0000313" key="10">
    <source>
        <dbReference type="Proteomes" id="UP001206483"/>
    </source>
</evidence>
<keyword evidence="5" id="KW-0573">Peptidoglycan synthesis</keyword>
<feature type="transmembrane region" description="Helical" evidence="8">
    <location>
        <begin position="253"/>
        <end position="271"/>
    </location>
</feature>
<feature type="transmembrane region" description="Helical" evidence="8">
    <location>
        <begin position="210"/>
        <end position="232"/>
    </location>
</feature>
<dbReference type="RefSeq" id="WP_253796651.1">
    <property type="nucleotide sequence ID" value="NZ_BAAAUB010000006.1"/>
</dbReference>
<evidence type="ECO:0000313" key="9">
    <source>
        <dbReference type="EMBL" id="MCP2309566.1"/>
    </source>
</evidence>
<keyword evidence="10" id="KW-1185">Reference proteome</keyword>
<feature type="transmembrane region" description="Helical" evidence="8">
    <location>
        <begin position="489"/>
        <end position="513"/>
    </location>
</feature>
<feature type="transmembrane region" description="Helical" evidence="8">
    <location>
        <begin position="342"/>
        <end position="362"/>
    </location>
</feature>
<keyword evidence="2" id="KW-1003">Cell membrane</keyword>
<comment type="caution">
    <text evidence="9">The sequence shown here is derived from an EMBL/GenBank/DDBJ whole genome shotgun (WGS) entry which is preliminary data.</text>
</comment>
<dbReference type="Pfam" id="PF03023">
    <property type="entry name" value="MurJ"/>
    <property type="match status" value="1"/>
</dbReference>
<name>A0ABT1IYG4_9ACTN</name>
<evidence type="ECO:0000256" key="3">
    <source>
        <dbReference type="ARBA" id="ARBA00022692"/>
    </source>
</evidence>
<keyword evidence="6 8" id="KW-1133">Transmembrane helix</keyword>
<gene>
    <name evidence="9" type="ORF">FHR36_002690</name>
</gene>
<protein>
    <submittedName>
        <fullName evidence="9">Peptidoglycan lipid II flippase</fullName>
    </submittedName>
</protein>
<accession>A0ABT1IYG4</accession>
<dbReference type="PRINTS" id="PR01806">
    <property type="entry name" value="VIRFACTRMVIN"/>
</dbReference>
<feature type="transmembrane region" description="Helical" evidence="8">
    <location>
        <begin position="22"/>
        <end position="42"/>
    </location>
</feature>
<keyword evidence="3 8" id="KW-0812">Transmembrane</keyword>
<dbReference type="InterPro" id="IPR051050">
    <property type="entry name" value="Lipid_II_flippase_MurJ/MviN"/>
</dbReference>
<evidence type="ECO:0000256" key="4">
    <source>
        <dbReference type="ARBA" id="ARBA00022960"/>
    </source>
</evidence>
<evidence type="ECO:0000256" key="2">
    <source>
        <dbReference type="ARBA" id="ARBA00022475"/>
    </source>
</evidence>
<dbReference type="InterPro" id="IPR004268">
    <property type="entry name" value="MurJ"/>
</dbReference>
<dbReference type="PANTHER" id="PTHR47019:SF1">
    <property type="entry name" value="LIPID II FLIPPASE MURJ"/>
    <property type="match status" value="1"/>
</dbReference>
<feature type="transmembrane region" description="Helical" evidence="8">
    <location>
        <begin position="433"/>
        <end position="453"/>
    </location>
</feature>
<dbReference type="Proteomes" id="UP001206483">
    <property type="component" value="Unassembled WGS sequence"/>
</dbReference>
<evidence type="ECO:0000256" key="1">
    <source>
        <dbReference type="ARBA" id="ARBA00004651"/>
    </source>
</evidence>
<comment type="subcellular location">
    <subcellularLocation>
        <location evidence="1">Cell membrane</location>
        <topology evidence="1">Multi-pass membrane protein</topology>
    </subcellularLocation>
</comment>
<organism evidence="9 10">
    <name type="scientific">Kitasatospora paracochleata</name>
    <dbReference type="NCBI Taxonomy" id="58354"/>
    <lineage>
        <taxon>Bacteria</taxon>
        <taxon>Bacillati</taxon>
        <taxon>Actinomycetota</taxon>
        <taxon>Actinomycetes</taxon>
        <taxon>Kitasatosporales</taxon>
        <taxon>Streptomycetaceae</taxon>
        <taxon>Kitasatospora</taxon>
    </lineage>
</organism>
<feature type="transmembrane region" description="Helical" evidence="8">
    <location>
        <begin position="304"/>
        <end position="322"/>
    </location>
</feature>
<dbReference type="EMBL" id="JAMZDX010000002">
    <property type="protein sequence ID" value="MCP2309566.1"/>
    <property type="molecule type" value="Genomic_DNA"/>
</dbReference>
<proteinExistence type="predicted"/>
<feature type="transmembrane region" description="Helical" evidence="8">
    <location>
        <begin position="519"/>
        <end position="540"/>
    </location>
</feature>
<reference evidence="9 10" key="1">
    <citation type="submission" date="2022-06" db="EMBL/GenBank/DDBJ databases">
        <title>Sequencing the genomes of 1000 actinobacteria strains.</title>
        <authorList>
            <person name="Klenk H.-P."/>
        </authorList>
    </citation>
    <scope>NUCLEOTIDE SEQUENCE [LARGE SCALE GENOMIC DNA]</scope>
    <source>
        <strain evidence="9 10">DSM 41656</strain>
    </source>
</reference>
<evidence type="ECO:0000256" key="5">
    <source>
        <dbReference type="ARBA" id="ARBA00022984"/>
    </source>
</evidence>
<keyword evidence="4" id="KW-0133">Cell shape</keyword>
<evidence type="ECO:0000256" key="7">
    <source>
        <dbReference type="ARBA" id="ARBA00023136"/>
    </source>
</evidence>
<feature type="transmembrane region" description="Helical" evidence="8">
    <location>
        <begin position="382"/>
        <end position="404"/>
    </location>
</feature>